<evidence type="ECO:0000256" key="1">
    <source>
        <dbReference type="SAM" id="Phobius"/>
    </source>
</evidence>
<dbReference type="Pfam" id="PF04982">
    <property type="entry name" value="TM_HPP"/>
    <property type="match status" value="1"/>
</dbReference>
<evidence type="ECO:0000259" key="2">
    <source>
        <dbReference type="Pfam" id="PF04982"/>
    </source>
</evidence>
<dbReference type="EMBL" id="JBBMQS010000014">
    <property type="protein sequence ID" value="MEM5499450.1"/>
    <property type="molecule type" value="Genomic_DNA"/>
</dbReference>
<evidence type="ECO:0000313" key="3">
    <source>
        <dbReference type="EMBL" id="MEM5499450.1"/>
    </source>
</evidence>
<keyword evidence="1" id="KW-0812">Transmembrane</keyword>
<dbReference type="Proteomes" id="UP001461163">
    <property type="component" value="Unassembled WGS sequence"/>
</dbReference>
<gene>
    <name evidence="3" type="ORF">WNY77_18715</name>
</gene>
<protein>
    <submittedName>
        <fullName evidence="3">HPP family protein</fullName>
    </submittedName>
</protein>
<name>A0ABU9SZY7_9ALTE</name>
<dbReference type="RefSeq" id="WP_033185384.1">
    <property type="nucleotide sequence ID" value="NZ_JBBMQS010000014.1"/>
</dbReference>
<reference evidence="3 4" key="1">
    <citation type="submission" date="2024-03" db="EMBL/GenBank/DDBJ databases">
        <title>Community enrichment and isolation of bacterial strains for fucoidan degradation.</title>
        <authorList>
            <person name="Sichert A."/>
        </authorList>
    </citation>
    <scope>NUCLEOTIDE SEQUENCE [LARGE SCALE GENOMIC DNA]</scope>
    <source>
        <strain evidence="3 4">AS12</strain>
    </source>
</reference>
<keyword evidence="1" id="KW-0472">Membrane</keyword>
<organism evidence="3 4">
    <name type="scientific">Paraglaciecola mesophila</name>
    <dbReference type="NCBI Taxonomy" id="197222"/>
    <lineage>
        <taxon>Bacteria</taxon>
        <taxon>Pseudomonadati</taxon>
        <taxon>Pseudomonadota</taxon>
        <taxon>Gammaproteobacteria</taxon>
        <taxon>Alteromonadales</taxon>
        <taxon>Alteromonadaceae</taxon>
        <taxon>Paraglaciecola</taxon>
    </lineage>
</organism>
<feature type="transmembrane region" description="Helical" evidence="1">
    <location>
        <begin position="27"/>
        <end position="47"/>
    </location>
</feature>
<dbReference type="PANTHER" id="PTHR33741:SF5">
    <property type="entry name" value="TRANSMEMBRANE PROTEIN DDB_G0269096-RELATED"/>
    <property type="match status" value="1"/>
</dbReference>
<feature type="transmembrane region" description="Helical" evidence="1">
    <location>
        <begin position="59"/>
        <end position="78"/>
    </location>
</feature>
<dbReference type="InterPro" id="IPR007065">
    <property type="entry name" value="HPP"/>
</dbReference>
<keyword evidence="1" id="KW-1133">Transmembrane helix</keyword>
<dbReference type="InterPro" id="IPR058581">
    <property type="entry name" value="TM_HPP"/>
</dbReference>
<feature type="transmembrane region" description="Helical" evidence="1">
    <location>
        <begin position="153"/>
        <end position="176"/>
    </location>
</feature>
<feature type="domain" description="HPP transmembrane region" evidence="2">
    <location>
        <begin position="21"/>
        <end position="182"/>
    </location>
</feature>
<feature type="transmembrane region" description="Helical" evidence="1">
    <location>
        <begin position="108"/>
        <end position="125"/>
    </location>
</feature>
<keyword evidence="4" id="KW-1185">Reference proteome</keyword>
<dbReference type="PANTHER" id="PTHR33741">
    <property type="entry name" value="TRANSMEMBRANE PROTEIN DDB_G0269096-RELATED"/>
    <property type="match status" value="1"/>
</dbReference>
<sequence>MRLHSIFLELKQLLGISANTTSHNEKIISALGGALGIAGIMWVMHFVVQAQLLTMHSSIMIIASMGASAVLLFAVPHGALSQPWAVIGGHLISAVLAITCVKYLGHGPWIAAVAVGGAIGMMYYLRCIHPPGGATALTIVVGGADINALGYEFLWLPLGLNLVVIMLITLAFNGLFNWRRYPVHLSHKLKRTASTPSGEREHELTQEDFAAAMQELDSYVDITPDGLTDLLELAKKHAEKNTTHPPNIIAGRIYSNGKLGRLWSIRQVVDAAPTNTHASKDKVIYKVLAGDGGYETHMCLRREFHKWARFEVEKHNQQWVKVEE</sequence>
<accession>A0ABU9SZY7</accession>
<evidence type="ECO:0000313" key="4">
    <source>
        <dbReference type="Proteomes" id="UP001461163"/>
    </source>
</evidence>
<proteinExistence type="predicted"/>
<comment type="caution">
    <text evidence="3">The sequence shown here is derived from an EMBL/GenBank/DDBJ whole genome shotgun (WGS) entry which is preliminary data.</text>
</comment>